<proteinExistence type="predicted"/>
<dbReference type="EMBL" id="MU276281">
    <property type="protein sequence ID" value="KAI0039627.1"/>
    <property type="molecule type" value="Genomic_DNA"/>
</dbReference>
<gene>
    <name evidence="1" type="ORF">FA95DRAFT_1002741</name>
</gene>
<evidence type="ECO:0000313" key="2">
    <source>
        <dbReference type="Proteomes" id="UP000814033"/>
    </source>
</evidence>
<protein>
    <submittedName>
        <fullName evidence="1">Uncharacterized protein</fullName>
    </submittedName>
</protein>
<evidence type="ECO:0000313" key="1">
    <source>
        <dbReference type="EMBL" id="KAI0039627.1"/>
    </source>
</evidence>
<reference evidence="1" key="2">
    <citation type="journal article" date="2022" name="New Phytol.">
        <title>Evolutionary transition to the ectomycorrhizal habit in the genomes of a hyperdiverse lineage of mushroom-forming fungi.</title>
        <authorList>
            <person name="Looney B."/>
            <person name="Miyauchi S."/>
            <person name="Morin E."/>
            <person name="Drula E."/>
            <person name="Courty P.E."/>
            <person name="Kohler A."/>
            <person name="Kuo A."/>
            <person name="LaButti K."/>
            <person name="Pangilinan J."/>
            <person name="Lipzen A."/>
            <person name="Riley R."/>
            <person name="Andreopoulos W."/>
            <person name="He G."/>
            <person name="Johnson J."/>
            <person name="Nolan M."/>
            <person name="Tritt A."/>
            <person name="Barry K.W."/>
            <person name="Grigoriev I.V."/>
            <person name="Nagy L.G."/>
            <person name="Hibbett D."/>
            <person name="Henrissat B."/>
            <person name="Matheny P.B."/>
            <person name="Labbe J."/>
            <person name="Martin F.M."/>
        </authorList>
    </citation>
    <scope>NUCLEOTIDE SEQUENCE</scope>
    <source>
        <strain evidence="1">FP105234-sp</strain>
    </source>
</reference>
<organism evidence="1 2">
    <name type="scientific">Auriscalpium vulgare</name>
    <dbReference type="NCBI Taxonomy" id="40419"/>
    <lineage>
        <taxon>Eukaryota</taxon>
        <taxon>Fungi</taxon>
        <taxon>Dikarya</taxon>
        <taxon>Basidiomycota</taxon>
        <taxon>Agaricomycotina</taxon>
        <taxon>Agaricomycetes</taxon>
        <taxon>Russulales</taxon>
        <taxon>Auriscalpiaceae</taxon>
        <taxon>Auriscalpium</taxon>
    </lineage>
</organism>
<dbReference type="Proteomes" id="UP000814033">
    <property type="component" value="Unassembled WGS sequence"/>
</dbReference>
<sequence length="162" mass="17313">MPIQSSFATNSSALVRACRAVWGSPSLRDGVGQIFRTTRGRGRGAPPPPPASLLLNLIIPVRGPGPLLSIRRQEWTPAGMQWGASCGAVRRGMGGQRGSAMFAKTPCPARSISTVGDSEIGRVASITRSNTPCPAPCIYCVVDGNRYIQSQHGRSPRTRHEY</sequence>
<name>A0ACB8R6W7_9AGAM</name>
<reference evidence="1" key="1">
    <citation type="submission" date="2021-02" db="EMBL/GenBank/DDBJ databases">
        <authorList>
            <consortium name="DOE Joint Genome Institute"/>
            <person name="Ahrendt S."/>
            <person name="Looney B.P."/>
            <person name="Miyauchi S."/>
            <person name="Morin E."/>
            <person name="Drula E."/>
            <person name="Courty P.E."/>
            <person name="Chicoki N."/>
            <person name="Fauchery L."/>
            <person name="Kohler A."/>
            <person name="Kuo A."/>
            <person name="Labutti K."/>
            <person name="Pangilinan J."/>
            <person name="Lipzen A."/>
            <person name="Riley R."/>
            <person name="Andreopoulos W."/>
            <person name="He G."/>
            <person name="Johnson J."/>
            <person name="Barry K.W."/>
            <person name="Grigoriev I.V."/>
            <person name="Nagy L."/>
            <person name="Hibbett D."/>
            <person name="Henrissat B."/>
            <person name="Matheny P.B."/>
            <person name="Labbe J."/>
            <person name="Martin F."/>
        </authorList>
    </citation>
    <scope>NUCLEOTIDE SEQUENCE</scope>
    <source>
        <strain evidence="1">FP105234-sp</strain>
    </source>
</reference>
<accession>A0ACB8R6W7</accession>
<comment type="caution">
    <text evidence="1">The sequence shown here is derived from an EMBL/GenBank/DDBJ whole genome shotgun (WGS) entry which is preliminary data.</text>
</comment>
<keyword evidence="2" id="KW-1185">Reference proteome</keyword>